<gene>
    <name evidence="5" type="ORF">J5U18_01725</name>
</gene>
<dbReference type="Gene3D" id="1.10.10.10">
    <property type="entry name" value="Winged helix-like DNA-binding domain superfamily/Winged helix DNA-binding domain"/>
    <property type="match status" value="1"/>
</dbReference>
<keyword evidence="6" id="KW-1185">Reference proteome</keyword>
<evidence type="ECO:0000256" key="4">
    <source>
        <dbReference type="ARBA" id="ARBA00023163"/>
    </source>
</evidence>
<dbReference type="Gene3D" id="1.10.4040.10">
    <property type="entry name" value="Penicillinase repressor domain"/>
    <property type="match status" value="1"/>
</dbReference>
<dbReference type="RefSeq" id="WP_353545777.1">
    <property type="nucleotide sequence ID" value="NZ_JAGKSB010000002.1"/>
</dbReference>
<dbReference type="Proteomes" id="UP000679691">
    <property type="component" value="Unassembled WGS sequence"/>
</dbReference>
<comment type="similarity">
    <text evidence="1">Belongs to the BlaI transcriptional regulatory family.</text>
</comment>
<evidence type="ECO:0000256" key="3">
    <source>
        <dbReference type="ARBA" id="ARBA00023125"/>
    </source>
</evidence>
<keyword evidence="3" id="KW-0238">DNA-binding</keyword>
<accession>A0A8T4H7F8</accession>
<evidence type="ECO:0000256" key="1">
    <source>
        <dbReference type="ARBA" id="ARBA00011046"/>
    </source>
</evidence>
<comment type="caution">
    <text evidence="5">The sequence shown here is derived from an EMBL/GenBank/DDBJ whole genome shotgun (WGS) entry which is preliminary data.</text>
</comment>
<evidence type="ECO:0000313" key="5">
    <source>
        <dbReference type="EMBL" id="MBP3942293.1"/>
    </source>
</evidence>
<dbReference type="EMBL" id="JAGKSB010000002">
    <property type="protein sequence ID" value="MBP3942293.1"/>
    <property type="molecule type" value="Genomic_DNA"/>
</dbReference>
<evidence type="ECO:0000313" key="6">
    <source>
        <dbReference type="Proteomes" id="UP000679691"/>
    </source>
</evidence>
<reference evidence="5" key="1">
    <citation type="submission" date="2021-03" db="EMBL/GenBank/DDBJ databases">
        <authorList>
            <person name="Lu T."/>
            <person name="Wang Q."/>
            <person name="Han X."/>
        </authorList>
    </citation>
    <scope>NUCLEOTIDE SEQUENCE</scope>
    <source>
        <strain evidence="5">WQ 2009</strain>
    </source>
</reference>
<organism evidence="5 6">
    <name type="scientific">Rhinopithecimicrobium faecis</name>
    <dbReference type="NCBI Taxonomy" id="2820698"/>
    <lineage>
        <taxon>Bacteria</taxon>
        <taxon>Pseudomonadati</taxon>
        <taxon>Bacteroidota</taxon>
        <taxon>Sphingobacteriia</taxon>
        <taxon>Sphingobacteriales</taxon>
        <taxon>Sphingobacteriaceae</taxon>
        <taxon>Rhinopithecimicrobium</taxon>
    </lineage>
</organism>
<dbReference type="InterPro" id="IPR005650">
    <property type="entry name" value="BlaI_family"/>
</dbReference>
<proteinExistence type="inferred from homology"/>
<protein>
    <submittedName>
        <fullName evidence="5">BlaI/MecI/CopY family transcriptional regulator</fullName>
    </submittedName>
</protein>
<dbReference type="GO" id="GO:0003677">
    <property type="term" value="F:DNA binding"/>
    <property type="evidence" value="ECO:0007669"/>
    <property type="project" value="UniProtKB-KW"/>
</dbReference>
<keyword evidence="2" id="KW-0805">Transcription regulation</keyword>
<dbReference type="InterPro" id="IPR036390">
    <property type="entry name" value="WH_DNA-bd_sf"/>
</dbReference>
<keyword evidence="4" id="KW-0804">Transcription</keyword>
<sequence length="120" mass="13908">MDKLTVQEEQAMQAIWRIQGGFIKELLGVLEGEEVPYTTLASTVKNLEKKGFVKAVRYANAKRYEALITEESYKAGFMQSFVGDYFQNSYKDMVSFFIKERKLNPEELAEIMQMIEQESD</sequence>
<dbReference type="InterPro" id="IPR036388">
    <property type="entry name" value="WH-like_DNA-bd_sf"/>
</dbReference>
<dbReference type="GO" id="GO:0045892">
    <property type="term" value="P:negative regulation of DNA-templated transcription"/>
    <property type="evidence" value="ECO:0007669"/>
    <property type="project" value="InterPro"/>
</dbReference>
<dbReference type="AlphaFoldDB" id="A0A8T4H7F8"/>
<name>A0A8T4H7F8_9SPHI</name>
<dbReference type="Pfam" id="PF03965">
    <property type="entry name" value="Penicillinase_R"/>
    <property type="match status" value="1"/>
</dbReference>
<dbReference type="SUPFAM" id="SSF46785">
    <property type="entry name" value="Winged helix' DNA-binding domain"/>
    <property type="match status" value="1"/>
</dbReference>
<evidence type="ECO:0000256" key="2">
    <source>
        <dbReference type="ARBA" id="ARBA00023015"/>
    </source>
</evidence>